<evidence type="ECO:0000313" key="1">
    <source>
        <dbReference type="EMBL" id="OCK72678.1"/>
    </source>
</evidence>
<gene>
    <name evidence="1" type="ORF">K432DRAFT_458338</name>
</gene>
<dbReference type="EMBL" id="KV747448">
    <property type="protein sequence ID" value="OCK72678.1"/>
    <property type="molecule type" value="Genomic_DNA"/>
</dbReference>
<evidence type="ECO:0000313" key="2">
    <source>
        <dbReference type="Proteomes" id="UP000250266"/>
    </source>
</evidence>
<reference evidence="1 2" key="1">
    <citation type="journal article" date="2016" name="Nat. Commun.">
        <title>Ectomycorrhizal ecology is imprinted in the genome of the dominant symbiotic fungus Cenococcum geophilum.</title>
        <authorList>
            <consortium name="DOE Joint Genome Institute"/>
            <person name="Peter M."/>
            <person name="Kohler A."/>
            <person name="Ohm R.A."/>
            <person name="Kuo A."/>
            <person name="Krutzmann J."/>
            <person name="Morin E."/>
            <person name="Arend M."/>
            <person name="Barry K.W."/>
            <person name="Binder M."/>
            <person name="Choi C."/>
            <person name="Clum A."/>
            <person name="Copeland A."/>
            <person name="Grisel N."/>
            <person name="Haridas S."/>
            <person name="Kipfer T."/>
            <person name="LaButti K."/>
            <person name="Lindquist E."/>
            <person name="Lipzen A."/>
            <person name="Maire R."/>
            <person name="Meier B."/>
            <person name="Mihaltcheva S."/>
            <person name="Molinier V."/>
            <person name="Murat C."/>
            <person name="Poggeler S."/>
            <person name="Quandt C.A."/>
            <person name="Sperisen C."/>
            <person name="Tritt A."/>
            <person name="Tisserant E."/>
            <person name="Crous P.W."/>
            <person name="Henrissat B."/>
            <person name="Nehls U."/>
            <person name="Egli S."/>
            <person name="Spatafora J.W."/>
            <person name="Grigoriev I.V."/>
            <person name="Martin F.M."/>
        </authorList>
    </citation>
    <scope>NUCLEOTIDE SEQUENCE [LARGE SCALE GENOMIC DNA]</scope>
    <source>
        <strain evidence="1 2">CBS 459.81</strain>
    </source>
</reference>
<sequence>MLGLAVLARVIISRKNSRERSKNRTVLQPGSQELVSVIETIGANGSFLPPFLI</sequence>
<name>A0A8E2J7P3_9PEZI</name>
<proteinExistence type="predicted"/>
<dbReference type="Proteomes" id="UP000250266">
    <property type="component" value="Unassembled WGS sequence"/>
</dbReference>
<protein>
    <submittedName>
        <fullName evidence="1">Uncharacterized protein</fullName>
    </submittedName>
</protein>
<dbReference type="AlphaFoldDB" id="A0A8E2J7P3"/>
<keyword evidence="2" id="KW-1185">Reference proteome</keyword>
<organism evidence="1 2">
    <name type="scientific">Lepidopterella palustris CBS 459.81</name>
    <dbReference type="NCBI Taxonomy" id="1314670"/>
    <lineage>
        <taxon>Eukaryota</taxon>
        <taxon>Fungi</taxon>
        <taxon>Dikarya</taxon>
        <taxon>Ascomycota</taxon>
        <taxon>Pezizomycotina</taxon>
        <taxon>Dothideomycetes</taxon>
        <taxon>Pleosporomycetidae</taxon>
        <taxon>Mytilinidiales</taxon>
        <taxon>Argynnaceae</taxon>
        <taxon>Lepidopterella</taxon>
    </lineage>
</organism>
<accession>A0A8E2J7P3</accession>